<keyword evidence="2" id="KW-0813">Transport</keyword>
<evidence type="ECO:0000256" key="5">
    <source>
        <dbReference type="ARBA" id="ARBA00022989"/>
    </source>
</evidence>
<evidence type="ECO:0000256" key="7">
    <source>
        <dbReference type="SAM" id="Phobius"/>
    </source>
</evidence>
<keyword evidence="9" id="KW-1185">Reference proteome</keyword>
<reference evidence="8 9" key="1">
    <citation type="submission" date="2019-02" db="EMBL/GenBank/DDBJ databases">
        <title>Deep-cultivation of Planctomycetes and their phenomic and genomic characterization uncovers novel biology.</title>
        <authorList>
            <person name="Wiegand S."/>
            <person name="Jogler M."/>
            <person name="Boedeker C."/>
            <person name="Pinto D."/>
            <person name="Vollmers J."/>
            <person name="Rivas-Marin E."/>
            <person name="Kohn T."/>
            <person name="Peeters S.H."/>
            <person name="Heuer A."/>
            <person name="Rast P."/>
            <person name="Oberbeckmann S."/>
            <person name="Bunk B."/>
            <person name="Jeske O."/>
            <person name="Meyerdierks A."/>
            <person name="Storesund J.E."/>
            <person name="Kallscheuer N."/>
            <person name="Luecker S."/>
            <person name="Lage O.M."/>
            <person name="Pohl T."/>
            <person name="Merkel B.J."/>
            <person name="Hornburger P."/>
            <person name="Mueller R.-W."/>
            <person name="Bruemmer F."/>
            <person name="Labrenz M."/>
            <person name="Spormann A.M."/>
            <person name="Op den Camp H."/>
            <person name="Overmann J."/>
            <person name="Amann R."/>
            <person name="Jetten M.S.M."/>
            <person name="Mascher T."/>
            <person name="Medema M.H."/>
            <person name="Devos D.P."/>
            <person name="Kaster A.-K."/>
            <person name="Ovreas L."/>
            <person name="Rohde M."/>
            <person name="Galperin M.Y."/>
            <person name="Jogler C."/>
        </authorList>
    </citation>
    <scope>NUCLEOTIDE SEQUENCE [LARGE SCALE GENOMIC DNA]</scope>
    <source>
        <strain evidence="8 9">Pan216</strain>
    </source>
</reference>
<feature type="transmembrane region" description="Helical" evidence="7">
    <location>
        <begin position="290"/>
        <end position="313"/>
    </location>
</feature>
<dbReference type="GO" id="GO:0005886">
    <property type="term" value="C:plasma membrane"/>
    <property type="evidence" value="ECO:0007669"/>
    <property type="project" value="UniProtKB-SubCell"/>
</dbReference>
<feature type="transmembrane region" description="Helical" evidence="7">
    <location>
        <begin position="94"/>
        <end position="114"/>
    </location>
</feature>
<dbReference type="Gene3D" id="1.20.1250.20">
    <property type="entry name" value="MFS general substrate transporter like domains"/>
    <property type="match status" value="2"/>
</dbReference>
<dbReference type="PANTHER" id="PTHR23522">
    <property type="entry name" value="BLL5896 PROTEIN"/>
    <property type="match status" value="1"/>
</dbReference>
<evidence type="ECO:0000256" key="2">
    <source>
        <dbReference type="ARBA" id="ARBA00022448"/>
    </source>
</evidence>
<dbReference type="GO" id="GO:0015213">
    <property type="term" value="F:uridine transmembrane transporter activity"/>
    <property type="evidence" value="ECO:0007669"/>
    <property type="project" value="TreeGrafter"/>
</dbReference>
<dbReference type="Pfam" id="PF03825">
    <property type="entry name" value="Nuc_H_symport"/>
    <property type="match status" value="1"/>
</dbReference>
<organism evidence="8 9">
    <name type="scientific">Kolteria novifilia</name>
    <dbReference type="NCBI Taxonomy" id="2527975"/>
    <lineage>
        <taxon>Bacteria</taxon>
        <taxon>Pseudomonadati</taxon>
        <taxon>Planctomycetota</taxon>
        <taxon>Planctomycetia</taxon>
        <taxon>Kolteriales</taxon>
        <taxon>Kolteriaceae</taxon>
        <taxon>Kolteria</taxon>
    </lineage>
</organism>
<dbReference type="RefSeq" id="WP_145263261.1">
    <property type="nucleotide sequence ID" value="NZ_CP036279.1"/>
</dbReference>
<feature type="transmembrane region" description="Helical" evidence="7">
    <location>
        <begin position="411"/>
        <end position="429"/>
    </location>
</feature>
<keyword evidence="3" id="KW-1003">Cell membrane</keyword>
<gene>
    <name evidence="8" type="primary">yegT</name>
    <name evidence="8" type="ORF">Pan216_57000</name>
</gene>
<evidence type="ECO:0000256" key="1">
    <source>
        <dbReference type="ARBA" id="ARBA00004651"/>
    </source>
</evidence>
<evidence type="ECO:0000256" key="3">
    <source>
        <dbReference type="ARBA" id="ARBA00022475"/>
    </source>
</evidence>
<dbReference type="OrthoDB" id="9783013at2"/>
<feature type="transmembrane region" description="Helical" evidence="7">
    <location>
        <begin position="369"/>
        <end position="391"/>
    </location>
</feature>
<feature type="transmembrane region" description="Helical" evidence="7">
    <location>
        <begin position="7"/>
        <end position="26"/>
    </location>
</feature>
<feature type="transmembrane region" description="Helical" evidence="7">
    <location>
        <begin position="46"/>
        <end position="64"/>
    </location>
</feature>
<dbReference type="EMBL" id="CP036279">
    <property type="protein sequence ID" value="QDU64807.1"/>
    <property type="molecule type" value="Genomic_DNA"/>
</dbReference>
<feature type="transmembrane region" description="Helical" evidence="7">
    <location>
        <begin position="266"/>
        <end position="283"/>
    </location>
</feature>
<dbReference type="InterPro" id="IPR004740">
    <property type="entry name" value="Nuc_H_symport"/>
</dbReference>
<dbReference type="GO" id="GO:0015212">
    <property type="term" value="F:cytidine transmembrane transporter activity"/>
    <property type="evidence" value="ECO:0007669"/>
    <property type="project" value="TreeGrafter"/>
</dbReference>
<protein>
    <submittedName>
        <fullName evidence="8">Nucleoside transporter YegT</fullName>
    </submittedName>
</protein>
<sequence length="455" mass="50041">MHLSVRALLSGMMFLQYLVWGLWFVVLGEFLAKGLSFDGSKIGLCYMAIPLAAMVSPFFVGLVADRFFATQWVLAVLHIVGGIILYFASTQESFGAMFPMLFIYALCYMPTLALTNSLSFRQMTDPSRQFPGIRVWGTIGWIVAGIFIGQLRYSDTSWFLQVWGPAIDSITGVEATRIPMMIASVTGIVMGVFCLFLPHTPPNKSDGPPSIRDILGLDALALMKERSFAVFVIASFLVCIPLQFYYAFTNIFLNELNMESPASKMTMGQMSEIFFMLLMPFFFARLGVKWMLIVGMGAWVIRYALFSAAQATMISSGVDAVGEYPLLDFGPPMMLYIGIILHGICYDFFFVTGQIYVDHKAPEKLRGAAQGFIAFVTLGAGAAAGALISGYVFEWFADENLASGAHWNRFWLVPAIGAAIVLIAFGFLFKEKGTISMDEVEQGAESAEGQTPQAG</sequence>
<evidence type="ECO:0000256" key="6">
    <source>
        <dbReference type="ARBA" id="ARBA00023136"/>
    </source>
</evidence>
<evidence type="ECO:0000313" key="9">
    <source>
        <dbReference type="Proteomes" id="UP000317093"/>
    </source>
</evidence>
<comment type="subcellular location">
    <subcellularLocation>
        <location evidence="1">Cell membrane</location>
        <topology evidence="1">Multi-pass membrane protein</topology>
    </subcellularLocation>
</comment>
<keyword evidence="6 7" id="KW-0472">Membrane</keyword>
<dbReference type="InterPro" id="IPR036259">
    <property type="entry name" value="MFS_trans_sf"/>
</dbReference>
<proteinExistence type="predicted"/>
<keyword evidence="5 7" id="KW-1133">Transmembrane helix</keyword>
<feature type="transmembrane region" description="Helical" evidence="7">
    <location>
        <begin position="178"/>
        <end position="197"/>
    </location>
</feature>
<feature type="transmembrane region" description="Helical" evidence="7">
    <location>
        <begin position="135"/>
        <end position="153"/>
    </location>
</feature>
<dbReference type="Proteomes" id="UP000317093">
    <property type="component" value="Chromosome"/>
</dbReference>
<evidence type="ECO:0000256" key="4">
    <source>
        <dbReference type="ARBA" id="ARBA00022692"/>
    </source>
</evidence>
<name>A0A518BCW6_9BACT</name>
<feature type="transmembrane region" description="Helical" evidence="7">
    <location>
        <begin position="228"/>
        <end position="246"/>
    </location>
</feature>
<feature type="transmembrane region" description="Helical" evidence="7">
    <location>
        <begin position="71"/>
        <end position="88"/>
    </location>
</feature>
<accession>A0A518BCW6</accession>
<dbReference type="SUPFAM" id="SSF103473">
    <property type="entry name" value="MFS general substrate transporter"/>
    <property type="match status" value="1"/>
</dbReference>
<dbReference type="PANTHER" id="PTHR23522:SF4">
    <property type="entry name" value="NUCLEOSIDE PERMEASE NUPG-RELATED"/>
    <property type="match status" value="1"/>
</dbReference>
<keyword evidence="4 7" id="KW-0812">Transmembrane</keyword>
<dbReference type="AlphaFoldDB" id="A0A518BCW6"/>
<feature type="transmembrane region" description="Helical" evidence="7">
    <location>
        <begin position="333"/>
        <end position="357"/>
    </location>
</feature>
<dbReference type="KEGG" id="knv:Pan216_57000"/>
<evidence type="ECO:0000313" key="8">
    <source>
        <dbReference type="EMBL" id="QDU64807.1"/>
    </source>
</evidence>